<evidence type="ECO:0008006" key="2">
    <source>
        <dbReference type="Google" id="ProtNLM"/>
    </source>
</evidence>
<reference evidence="1" key="1">
    <citation type="submission" date="2024-05" db="EMBL/GenBank/DDBJ databases">
        <authorList>
            <person name="Mugo M.M."/>
            <person name="Musyoki A.M."/>
            <person name="Makumi A.M."/>
            <person name="Mutai I."/>
            <person name="Drechsel O."/>
            <person name="Kering K.K."/>
            <person name="Muturi P."/>
            <person name="Mbae C.K."/>
            <person name="Kariuki S.M."/>
        </authorList>
    </citation>
    <scope>NUCLEOTIDE SEQUENCE</scope>
</reference>
<dbReference type="EMBL" id="PP856722">
    <property type="protein sequence ID" value="XCH40461.1"/>
    <property type="molecule type" value="Genomic_DNA"/>
</dbReference>
<protein>
    <recommendedName>
        <fullName evidence="2">Phage protein</fullName>
    </recommendedName>
</protein>
<gene>
    <name evidence="1" type="ORF">YRYPWZST_CDS0060</name>
</gene>
<evidence type="ECO:0000313" key="1">
    <source>
        <dbReference type="EMBL" id="XCH40461.1"/>
    </source>
</evidence>
<proteinExistence type="predicted"/>
<accession>A0AAU8GF42</accession>
<name>A0AAU8GF42_9CAUD</name>
<sequence length="109" mass="12578">MSFNQNTLRIIANGDFMPDQEYVKEMARALLNTVLVYPRCDRAMRDDGKPFYYDIAKGGTVRGEIYHAWFTNTFVVEIPGFTWENGYDFGSFKSLEEAENAAKEKLKNC</sequence>
<organism evidence="1">
    <name type="scientific">Salmonella phage vB_SEnST11_KE23</name>
    <dbReference type="NCBI Taxonomy" id="3161174"/>
    <lineage>
        <taxon>Viruses</taxon>
        <taxon>Duplodnaviria</taxon>
        <taxon>Heunggongvirae</taxon>
        <taxon>Uroviricota</taxon>
        <taxon>Caudoviricetes</taxon>
        <taxon>Vequintavirinae</taxon>
        <taxon>Seunavirus</taxon>
    </lineage>
</organism>